<comment type="caution">
    <text evidence="6">The sequence shown here is derived from an EMBL/GenBank/DDBJ whole genome shotgun (WGS) entry which is preliminary data.</text>
</comment>
<dbReference type="PANTHER" id="PTHR43300">
    <property type="entry name" value="ACETYLTRANSFERASE"/>
    <property type="match status" value="1"/>
</dbReference>
<dbReference type="AlphaFoldDB" id="A0A7W3PAN2"/>
<gene>
    <name evidence="6" type="ORF">FB382_002933</name>
</gene>
<evidence type="ECO:0000256" key="4">
    <source>
        <dbReference type="PIRSR" id="PIRSR620019-2"/>
    </source>
</evidence>
<dbReference type="EMBL" id="JACGXA010000001">
    <property type="protein sequence ID" value="MBA8804642.1"/>
    <property type="molecule type" value="Genomic_DNA"/>
</dbReference>
<feature type="site" description="Increases basicity of active site His" evidence="3">
    <location>
        <position position="142"/>
    </location>
</feature>
<dbReference type="Pfam" id="PF00132">
    <property type="entry name" value="Hexapep"/>
    <property type="match status" value="1"/>
</dbReference>
<evidence type="ECO:0000259" key="5">
    <source>
        <dbReference type="Pfam" id="PF17836"/>
    </source>
</evidence>
<protein>
    <submittedName>
        <fullName evidence="6">Sugar O-acyltransferase (Sialic acid O-acetyltransferase NeuD family)</fullName>
    </submittedName>
</protein>
<keyword evidence="6" id="KW-0012">Acyltransferase</keyword>
<dbReference type="Proteomes" id="UP000580910">
    <property type="component" value="Unassembled WGS sequence"/>
</dbReference>
<organism evidence="6 7">
    <name type="scientific">Nocardioides ginsengisegetis</name>
    <dbReference type="NCBI Taxonomy" id="661491"/>
    <lineage>
        <taxon>Bacteria</taxon>
        <taxon>Bacillati</taxon>
        <taxon>Actinomycetota</taxon>
        <taxon>Actinomycetes</taxon>
        <taxon>Propionibacteriales</taxon>
        <taxon>Nocardioidaceae</taxon>
        <taxon>Nocardioides</taxon>
    </lineage>
</organism>
<evidence type="ECO:0000313" key="7">
    <source>
        <dbReference type="Proteomes" id="UP000580910"/>
    </source>
</evidence>
<keyword evidence="1 6" id="KW-0808">Transferase</keyword>
<sequence>MNAPPELVLVGASGLAREVLSVEHGRNEAGRVVVLDDDPLTWGAWVSGACVVGGLERLLSFEEAAVVVAVGSGAARSAIVRRLTAMGTGTVRYARVVHPDVDVPQSCSVGSGSIVLAGVVLTDSVTVGRHVVLMPNVTLTHDCRVADFGTISAGVALGGGVRVGHGARIGMNASVREGVSVGAGATLGMGSVLLEDLPAGETWVGVPARPMRARAGRRSA</sequence>
<evidence type="ECO:0000313" key="6">
    <source>
        <dbReference type="EMBL" id="MBA8804642.1"/>
    </source>
</evidence>
<dbReference type="Pfam" id="PF17836">
    <property type="entry name" value="PglD_N"/>
    <property type="match status" value="1"/>
</dbReference>
<dbReference type="InterPro" id="IPR020019">
    <property type="entry name" value="AcTrfase_PglD-like"/>
</dbReference>
<dbReference type="NCBIfam" id="TIGR03570">
    <property type="entry name" value="NeuD_NnaD"/>
    <property type="match status" value="1"/>
</dbReference>
<keyword evidence="7" id="KW-1185">Reference proteome</keyword>
<dbReference type="SUPFAM" id="SSF51161">
    <property type="entry name" value="Trimeric LpxA-like enzymes"/>
    <property type="match status" value="1"/>
</dbReference>
<keyword evidence="2" id="KW-0677">Repeat</keyword>
<dbReference type="InterPro" id="IPR050179">
    <property type="entry name" value="Trans_hexapeptide_repeat"/>
</dbReference>
<dbReference type="CDD" id="cd03360">
    <property type="entry name" value="LbH_AT_putative"/>
    <property type="match status" value="1"/>
</dbReference>
<accession>A0A7W3PAN2</accession>
<evidence type="ECO:0000256" key="1">
    <source>
        <dbReference type="ARBA" id="ARBA00022679"/>
    </source>
</evidence>
<dbReference type="Gene3D" id="3.40.50.20">
    <property type="match status" value="1"/>
</dbReference>
<dbReference type="InterPro" id="IPR001451">
    <property type="entry name" value="Hexapep"/>
</dbReference>
<dbReference type="PROSITE" id="PS00101">
    <property type="entry name" value="HEXAPEP_TRANSFERASES"/>
    <property type="match status" value="1"/>
</dbReference>
<reference evidence="6 7" key="1">
    <citation type="submission" date="2020-07" db="EMBL/GenBank/DDBJ databases">
        <title>Sequencing the genomes of 1000 actinobacteria strains.</title>
        <authorList>
            <person name="Klenk H.-P."/>
        </authorList>
    </citation>
    <scope>NUCLEOTIDE SEQUENCE [LARGE SCALE GENOMIC DNA]</scope>
    <source>
        <strain evidence="6 7">DSM 21349</strain>
    </source>
</reference>
<feature type="binding site" evidence="4">
    <location>
        <position position="71"/>
    </location>
    <ligand>
        <name>substrate</name>
    </ligand>
</feature>
<proteinExistence type="predicted"/>
<dbReference type="InterPro" id="IPR018357">
    <property type="entry name" value="Hexapep_transf_CS"/>
</dbReference>
<dbReference type="InterPro" id="IPR041561">
    <property type="entry name" value="PglD_N"/>
</dbReference>
<dbReference type="InterPro" id="IPR011004">
    <property type="entry name" value="Trimer_LpxA-like_sf"/>
</dbReference>
<evidence type="ECO:0000256" key="3">
    <source>
        <dbReference type="PIRSR" id="PIRSR620019-1"/>
    </source>
</evidence>
<feature type="domain" description="PglD N-terminal" evidence="5">
    <location>
        <begin position="7"/>
        <end position="83"/>
    </location>
</feature>
<name>A0A7W3PAN2_9ACTN</name>
<dbReference type="PANTHER" id="PTHR43300:SF7">
    <property type="entry name" value="UDP-N-ACETYLBACILLOSAMINE N-ACETYLTRANSFERASE"/>
    <property type="match status" value="1"/>
</dbReference>
<dbReference type="Gene3D" id="2.160.10.10">
    <property type="entry name" value="Hexapeptide repeat proteins"/>
    <property type="match status" value="1"/>
</dbReference>
<dbReference type="RefSeq" id="WP_182540312.1">
    <property type="nucleotide sequence ID" value="NZ_JACGXA010000001.1"/>
</dbReference>
<evidence type="ECO:0000256" key="2">
    <source>
        <dbReference type="ARBA" id="ARBA00022737"/>
    </source>
</evidence>
<feature type="active site" description="Proton acceptor" evidence="3">
    <location>
        <position position="141"/>
    </location>
</feature>
<dbReference type="GO" id="GO:0016746">
    <property type="term" value="F:acyltransferase activity"/>
    <property type="evidence" value="ECO:0007669"/>
    <property type="project" value="UniProtKB-KW"/>
</dbReference>